<evidence type="ECO:0000313" key="1">
    <source>
        <dbReference type="EMBL" id="HER95197.1"/>
    </source>
</evidence>
<dbReference type="AlphaFoldDB" id="A0A7V2F5L8"/>
<organism evidence="1">
    <name type="scientific">Rhodothermus marinus</name>
    <name type="common">Rhodothermus obamensis</name>
    <dbReference type="NCBI Taxonomy" id="29549"/>
    <lineage>
        <taxon>Bacteria</taxon>
        <taxon>Pseudomonadati</taxon>
        <taxon>Rhodothermota</taxon>
        <taxon>Rhodothermia</taxon>
        <taxon>Rhodothermales</taxon>
        <taxon>Rhodothermaceae</taxon>
        <taxon>Rhodothermus</taxon>
    </lineage>
</organism>
<gene>
    <name evidence="1" type="ORF">ENO59_01550</name>
</gene>
<protein>
    <recommendedName>
        <fullName evidence="2">PorV/PorQ family protein</fullName>
    </recommendedName>
</protein>
<proteinExistence type="predicted"/>
<sequence length="273" mass="29328">MLKQVHIWLLVVATLGWAGITHAQTLEGGARAVALAGATTALSAEVWAHANPASWAGCQRPMLSFMVSQAYGLEALRLGAVTYVHPTSPATFALGVRTFGFEDFRETHLWLGLAKAFYPASRRPLRLGLSLRYQHVALTRYGSAGVVGIWGGLQAEVFPWLALGLAATNVNAPRWAGREALPQTLAIGLAYQPSNRFQLLLDVLQTMRFAPDFRVGIEVWALPVLALRAGSGSLPERFTAGFGIALGALEADIAAEHHAQLGWSPALSLSLRL</sequence>
<dbReference type="Gene3D" id="2.40.160.60">
    <property type="entry name" value="Outer membrane protein transport protein (OMPP1/FadL/TodX)"/>
    <property type="match status" value="1"/>
</dbReference>
<accession>A0A7V2F5L8</accession>
<comment type="caution">
    <text evidence="1">The sequence shown here is derived from an EMBL/GenBank/DDBJ whole genome shotgun (WGS) entry which is preliminary data.</text>
</comment>
<reference evidence="1" key="1">
    <citation type="journal article" date="2020" name="mSystems">
        <title>Genome- and Community-Level Interaction Insights into Carbon Utilization and Element Cycling Functions of Hydrothermarchaeota in Hydrothermal Sediment.</title>
        <authorList>
            <person name="Zhou Z."/>
            <person name="Liu Y."/>
            <person name="Xu W."/>
            <person name="Pan J."/>
            <person name="Luo Z.H."/>
            <person name="Li M."/>
        </authorList>
    </citation>
    <scope>NUCLEOTIDE SEQUENCE [LARGE SCALE GENOMIC DNA]</scope>
    <source>
        <strain evidence="1">SpSt-143</strain>
    </source>
</reference>
<evidence type="ECO:0008006" key="2">
    <source>
        <dbReference type="Google" id="ProtNLM"/>
    </source>
</evidence>
<dbReference type="EMBL" id="DSGB01000002">
    <property type="protein sequence ID" value="HER95197.1"/>
    <property type="molecule type" value="Genomic_DNA"/>
</dbReference>
<name>A0A7V2F5L8_RHOMR</name>